<reference evidence="1 2" key="1">
    <citation type="journal article" date="2022" name="IScience">
        <title>An ultrasensitive nanofiber-based assay for enzymatic hydrolysis and deep-sea microbial degradation of cellulose.</title>
        <authorList>
            <person name="Tsudome M."/>
            <person name="Tachioka M."/>
            <person name="Miyazaki M."/>
            <person name="Uchimura K."/>
            <person name="Tsuda M."/>
            <person name="Takaki Y."/>
            <person name="Deguchi S."/>
        </authorList>
    </citation>
    <scope>NUCLEOTIDE SEQUENCE [LARGE SCALE GENOMIC DNA]</scope>
    <source>
        <strain evidence="1 2">GE09</strain>
    </source>
</reference>
<evidence type="ECO:0000313" key="1">
    <source>
        <dbReference type="EMBL" id="BCD96957.1"/>
    </source>
</evidence>
<dbReference type="AlphaFoldDB" id="A0AAN1WG40"/>
<evidence type="ECO:0000313" key="2">
    <source>
        <dbReference type="Proteomes" id="UP001320119"/>
    </source>
</evidence>
<dbReference type="RefSeq" id="WP_236986437.1">
    <property type="nucleotide sequence ID" value="NZ_AP023086.1"/>
</dbReference>
<gene>
    <name evidence="1" type="ORF">MARGE09_P1157</name>
</gene>
<protein>
    <submittedName>
        <fullName evidence="1">Uncharacterized protein</fullName>
    </submittedName>
</protein>
<name>A0AAN1WG40_9GAMM</name>
<accession>A0AAN1WG40</accession>
<proteinExistence type="predicted"/>
<dbReference type="KEGG" id="marq:MARGE09_P1157"/>
<dbReference type="EMBL" id="AP023086">
    <property type="protein sequence ID" value="BCD96957.1"/>
    <property type="molecule type" value="Genomic_DNA"/>
</dbReference>
<keyword evidence="2" id="KW-1185">Reference proteome</keyword>
<dbReference type="PROSITE" id="PS51257">
    <property type="entry name" value="PROKAR_LIPOPROTEIN"/>
    <property type="match status" value="1"/>
</dbReference>
<sequence>MSSLRSGVFIVVCASTLLACDGGEVPLSCSGLDGRTFISTQIAPNIHGGFSGHITIMFSEATAEINTGSPTSLSADYQCQYNQLSLFIGDQPEQKITINPAGFEAHIENIGLQLFEALPRNVEASCQIPHGTALLADHPSRAPFDYLIFHAFQSKVDLQKGGFLETYEVDCDTGNLHFHKNFSDESPIESVIKYEGFDVSEYSLDYQGHDVAYKETEGGFGNCLQGGDPVCAMTPNGDYLVFPNICSVMQVKAIELSASQCSL</sequence>
<dbReference type="Proteomes" id="UP001320119">
    <property type="component" value="Chromosome"/>
</dbReference>
<organism evidence="1 2">
    <name type="scientific">Marinagarivorans cellulosilyticus</name>
    <dbReference type="NCBI Taxonomy" id="2721545"/>
    <lineage>
        <taxon>Bacteria</taxon>
        <taxon>Pseudomonadati</taxon>
        <taxon>Pseudomonadota</taxon>
        <taxon>Gammaproteobacteria</taxon>
        <taxon>Cellvibrionales</taxon>
        <taxon>Cellvibrionaceae</taxon>
        <taxon>Marinagarivorans</taxon>
    </lineage>
</organism>